<dbReference type="InterPro" id="IPR002938">
    <property type="entry name" value="FAD-bd"/>
</dbReference>
<dbReference type="EMBL" id="JANLCJ010000004">
    <property type="protein sequence ID" value="MCS5734538.1"/>
    <property type="molecule type" value="Genomic_DNA"/>
</dbReference>
<dbReference type="SUPFAM" id="SSF51905">
    <property type="entry name" value="FAD/NAD(P)-binding domain"/>
    <property type="match status" value="1"/>
</dbReference>
<dbReference type="InterPro" id="IPR051704">
    <property type="entry name" value="FAD_aromatic-hydroxylase"/>
</dbReference>
<sequence>MSTNSGIRTVLIAGASIAGPTLAYWLTRYGFEVTVVEKSPTFRVDGHSVDVSGPTIAIAEKMGILDLARSYNVDIRKVSFVDGEGEPVGMIDIEAISGGDTSTDIEIPRRELVGAIVEVTGDAAEWIYDDSVVAIDNRADAAEVTFSSGIRRSFDLVVGADGVRSRTRRLAMDPAGDAVQYLGYTFALYSMPNFLGLEHENRSWNIPGKMAVMLPTESDTHLHAMLAFATPEPPAEIFGTREEAYALFAEQFAGYGWEIPRFLEELRTSDDSYYDSANYVASPQWSTGRVALVGDAGYGPSLFTGQGSTMAMIGAYILAGELARGADLESALASYDALLRPFVEATQAGIEGMVFQLAPRSEGDLAARNAAISDPAIMAAMHDQRPAPASITLPDYSELQAEHAAQAH</sequence>
<dbReference type="Proteomes" id="UP001165586">
    <property type="component" value="Unassembled WGS sequence"/>
</dbReference>
<reference evidence="2" key="1">
    <citation type="submission" date="2022-08" db="EMBL/GenBank/DDBJ databases">
        <authorList>
            <person name="Deng Y."/>
            <person name="Han X.-F."/>
            <person name="Zhang Y.-Q."/>
        </authorList>
    </citation>
    <scope>NUCLEOTIDE SEQUENCE</scope>
    <source>
        <strain evidence="2">CPCC 203386</strain>
    </source>
</reference>
<dbReference type="Gene3D" id="3.30.9.10">
    <property type="entry name" value="D-Amino Acid Oxidase, subunit A, domain 2"/>
    <property type="match status" value="1"/>
</dbReference>
<name>A0ABT2H3M8_9MICO</name>
<evidence type="ECO:0000313" key="2">
    <source>
        <dbReference type="EMBL" id="MCS5734538.1"/>
    </source>
</evidence>
<keyword evidence="3" id="KW-1185">Reference proteome</keyword>
<dbReference type="PANTHER" id="PTHR46865">
    <property type="entry name" value="OXIDOREDUCTASE-RELATED"/>
    <property type="match status" value="1"/>
</dbReference>
<feature type="domain" description="FAD-binding" evidence="1">
    <location>
        <begin position="9"/>
        <end position="345"/>
    </location>
</feature>
<comment type="caution">
    <text evidence="2">The sequence shown here is derived from an EMBL/GenBank/DDBJ whole genome shotgun (WGS) entry which is preliminary data.</text>
</comment>
<proteinExistence type="predicted"/>
<evidence type="ECO:0000313" key="3">
    <source>
        <dbReference type="Proteomes" id="UP001165586"/>
    </source>
</evidence>
<keyword evidence="2" id="KW-0560">Oxidoreductase</keyword>
<dbReference type="InterPro" id="IPR036188">
    <property type="entry name" value="FAD/NAD-bd_sf"/>
</dbReference>
<protein>
    <submittedName>
        <fullName evidence="2">FAD-dependent monooxygenase</fullName>
    </submittedName>
</protein>
<dbReference type="RefSeq" id="WP_259539402.1">
    <property type="nucleotide sequence ID" value="NZ_JANLCJ010000004.1"/>
</dbReference>
<dbReference type="PRINTS" id="PR00420">
    <property type="entry name" value="RNGMNOXGNASE"/>
</dbReference>
<dbReference type="Gene3D" id="3.50.50.60">
    <property type="entry name" value="FAD/NAD(P)-binding domain"/>
    <property type="match status" value="1"/>
</dbReference>
<gene>
    <name evidence="2" type="ORF">N1032_12390</name>
</gene>
<dbReference type="GO" id="GO:0004497">
    <property type="term" value="F:monooxygenase activity"/>
    <property type="evidence" value="ECO:0007669"/>
    <property type="project" value="UniProtKB-KW"/>
</dbReference>
<keyword evidence="2" id="KW-0503">Monooxygenase</keyword>
<accession>A0ABT2H3M8</accession>
<organism evidence="2 3">
    <name type="scientific">Herbiconiux daphne</name>
    <dbReference type="NCBI Taxonomy" id="2970914"/>
    <lineage>
        <taxon>Bacteria</taxon>
        <taxon>Bacillati</taxon>
        <taxon>Actinomycetota</taxon>
        <taxon>Actinomycetes</taxon>
        <taxon>Micrococcales</taxon>
        <taxon>Microbacteriaceae</taxon>
        <taxon>Herbiconiux</taxon>
    </lineage>
</organism>
<evidence type="ECO:0000259" key="1">
    <source>
        <dbReference type="Pfam" id="PF01494"/>
    </source>
</evidence>
<dbReference type="PANTHER" id="PTHR46865:SF2">
    <property type="entry name" value="MONOOXYGENASE"/>
    <property type="match status" value="1"/>
</dbReference>
<dbReference type="Pfam" id="PF01494">
    <property type="entry name" value="FAD_binding_3"/>
    <property type="match status" value="1"/>
</dbReference>